<dbReference type="PANTHER" id="PTHR43071:SF1">
    <property type="entry name" value="2-AMINO-4-HYDROXY-6-HYDROXYMETHYLDIHYDROPTERIDINE PYROPHOSPHOKINASE"/>
    <property type="match status" value="1"/>
</dbReference>
<evidence type="ECO:0000313" key="7">
    <source>
        <dbReference type="EMBL" id="QXT39717.1"/>
    </source>
</evidence>
<evidence type="ECO:0000313" key="8">
    <source>
        <dbReference type="Proteomes" id="UP000825009"/>
    </source>
</evidence>
<comment type="function">
    <text evidence="3">Catalyzes the transfer of pyrophosphate from adenosine triphosphate (ATP) to 6-hydroxymethyl-7,8-dihydropterin, an enzymatic step in folate biosynthesis pathway.</text>
</comment>
<dbReference type="NCBIfam" id="TIGR01498">
    <property type="entry name" value="folK"/>
    <property type="match status" value="1"/>
</dbReference>
<protein>
    <recommendedName>
        <fullName evidence="2">2-amino-4-hydroxy-6-hydroxymethyldihydropteridine pyrophosphokinase</fullName>
    </recommendedName>
    <alternativeName>
        <fullName evidence="4">6-hydroxymethyl-7,8-dihydropterin pyrophosphokinase</fullName>
    </alternativeName>
    <alternativeName>
        <fullName evidence="5">7,8-dihydro-6-hydroxymethylpterin-pyrophosphokinase</fullName>
    </alternativeName>
</protein>
<dbReference type="GO" id="GO:0003848">
    <property type="term" value="F:2-amino-4-hydroxy-6-hydroxymethyldihydropteridine diphosphokinase activity"/>
    <property type="evidence" value="ECO:0007669"/>
    <property type="project" value="InterPro"/>
</dbReference>
<evidence type="ECO:0000256" key="5">
    <source>
        <dbReference type="ARBA" id="ARBA00033413"/>
    </source>
</evidence>
<dbReference type="AlphaFoldDB" id="A0A8F6TVH8"/>
<dbReference type="Proteomes" id="UP000825009">
    <property type="component" value="Chromosome"/>
</dbReference>
<dbReference type="InterPro" id="IPR000550">
    <property type="entry name" value="Hppk"/>
</dbReference>
<comment type="similarity">
    <text evidence="1">Belongs to the HPPK family.</text>
</comment>
<proteinExistence type="inferred from homology"/>
<dbReference type="CDD" id="cd00483">
    <property type="entry name" value="HPPK"/>
    <property type="match status" value="1"/>
</dbReference>
<evidence type="ECO:0000256" key="1">
    <source>
        <dbReference type="ARBA" id="ARBA00005810"/>
    </source>
</evidence>
<accession>A0A8F6TVH8</accession>
<sequence length="196" mass="20631">MLSESDARTGLVALGANLPIGGVSPEVSVPKAMARLVARVGGKASCSGLYHTPAFPAGSGPQFVNAAVRITWRESAEALLALLHEIEAEFGRTRAHRWEARVMDLDLIGLDDAILPDAATRAEWATLPPEKAAEVVPDQLILPHPRLAERGFVLVPLADVAPDWVDPATGLSVSEMLAARPAEELAQITPVPASAA</sequence>
<dbReference type="PANTHER" id="PTHR43071">
    <property type="entry name" value="2-AMINO-4-HYDROXY-6-HYDROXYMETHYLDIHYDROPTERIDINE PYROPHOSPHOKINASE"/>
    <property type="match status" value="1"/>
</dbReference>
<dbReference type="KEGG" id="gce:KYE46_00190"/>
<evidence type="ECO:0000256" key="4">
    <source>
        <dbReference type="ARBA" id="ARBA00029766"/>
    </source>
</evidence>
<name>A0A8F6TVH8_9RHOB</name>
<dbReference type="EMBL" id="CP079194">
    <property type="protein sequence ID" value="QXT39717.1"/>
    <property type="molecule type" value="Genomic_DNA"/>
</dbReference>
<keyword evidence="7" id="KW-0808">Transferase</keyword>
<evidence type="ECO:0000259" key="6">
    <source>
        <dbReference type="Pfam" id="PF01288"/>
    </source>
</evidence>
<evidence type="ECO:0000256" key="3">
    <source>
        <dbReference type="ARBA" id="ARBA00029409"/>
    </source>
</evidence>
<feature type="domain" description="7,8-dihydro-6-hydroxymethylpterin-pyrophosphokinase" evidence="6">
    <location>
        <begin position="12"/>
        <end position="162"/>
    </location>
</feature>
<gene>
    <name evidence="7" type="primary">folK</name>
    <name evidence="7" type="ORF">KYE46_00190</name>
</gene>
<reference evidence="7 8" key="1">
    <citation type="submission" date="2021-07" db="EMBL/GenBank/DDBJ databases">
        <title>A novel Jannaschia species isolated from marine dinoflagellate Ceratoperidinium margalefii.</title>
        <authorList>
            <person name="Jiang Y."/>
            <person name="Li Z."/>
        </authorList>
    </citation>
    <scope>NUCLEOTIDE SEQUENCE [LARGE SCALE GENOMIC DNA]</scope>
    <source>
        <strain evidence="7 8">J12C1-MA-4</strain>
    </source>
</reference>
<evidence type="ECO:0000256" key="2">
    <source>
        <dbReference type="ARBA" id="ARBA00016218"/>
    </source>
</evidence>
<dbReference type="GO" id="GO:0009396">
    <property type="term" value="P:folic acid-containing compound biosynthetic process"/>
    <property type="evidence" value="ECO:0007669"/>
    <property type="project" value="InterPro"/>
</dbReference>
<dbReference type="Pfam" id="PF01288">
    <property type="entry name" value="HPPK"/>
    <property type="match status" value="1"/>
</dbReference>
<organism evidence="7 8">
    <name type="scientific">Gymnodinialimonas ceratoperidinii</name>
    <dbReference type="NCBI Taxonomy" id="2856823"/>
    <lineage>
        <taxon>Bacteria</taxon>
        <taxon>Pseudomonadati</taxon>
        <taxon>Pseudomonadota</taxon>
        <taxon>Alphaproteobacteria</taxon>
        <taxon>Rhodobacterales</taxon>
        <taxon>Paracoccaceae</taxon>
        <taxon>Gymnodinialimonas</taxon>
    </lineage>
</organism>
<keyword evidence="8" id="KW-1185">Reference proteome</keyword>